<dbReference type="Gene3D" id="2.30.110.10">
    <property type="entry name" value="Electron Transport, Fmn-binding Protein, Chain A"/>
    <property type="match status" value="1"/>
</dbReference>
<name>A0A8J7GJX3_9ACTN</name>
<evidence type="ECO:0000313" key="4">
    <source>
        <dbReference type="Proteomes" id="UP000622552"/>
    </source>
</evidence>
<dbReference type="PANTHER" id="PTHR39336">
    <property type="entry name" value="PYRIDOXAMINE PHOSPHATE OXIDASE FAMILY PROTEIN (AFU_ORTHOLOGUE AFUA_6G11440)"/>
    <property type="match status" value="1"/>
</dbReference>
<gene>
    <name evidence="3" type="ORF">IW245_004366</name>
</gene>
<sequence length="236" mass="25147">MGKTYESIDAGLREFIAAQQLFFTATAPTGPDGHVNVSPKGMAGCFAVLDGHRVAYLDYTGSGAESIAHLRQNGRITIMFCAFEGRPKILRLYGRGALHYPGDPAFAALRGHFGRAEDHGLRAIVEVDVERVSSSCGYGVPLMDFVGDRDLLDSWADKRTPEKLVEYRTERNAVSIDGLPAYPVADPGLRAPGRAVSEGGREPASAGREGLRPVDPADPLVPGPVRLDGSTSPVSG</sequence>
<dbReference type="Proteomes" id="UP000622552">
    <property type="component" value="Unassembled WGS sequence"/>
</dbReference>
<evidence type="ECO:0000313" key="3">
    <source>
        <dbReference type="EMBL" id="MBG6138172.1"/>
    </source>
</evidence>
<reference evidence="3" key="1">
    <citation type="submission" date="2020-11" db="EMBL/GenBank/DDBJ databases">
        <title>Sequencing the genomes of 1000 actinobacteria strains.</title>
        <authorList>
            <person name="Klenk H.-P."/>
        </authorList>
    </citation>
    <scope>NUCLEOTIDE SEQUENCE</scope>
    <source>
        <strain evidence="3">DSM 45356</strain>
    </source>
</reference>
<dbReference type="Pfam" id="PF01243">
    <property type="entry name" value="PNPOx_N"/>
    <property type="match status" value="1"/>
</dbReference>
<feature type="region of interest" description="Disordered" evidence="1">
    <location>
        <begin position="187"/>
        <end position="236"/>
    </location>
</feature>
<feature type="domain" description="Pyridoxamine 5'-phosphate oxidase N-terminal" evidence="2">
    <location>
        <begin position="11"/>
        <end position="135"/>
    </location>
</feature>
<dbReference type="SUPFAM" id="SSF50475">
    <property type="entry name" value="FMN-binding split barrel"/>
    <property type="match status" value="1"/>
</dbReference>
<evidence type="ECO:0000256" key="1">
    <source>
        <dbReference type="SAM" id="MobiDB-lite"/>
    </source>
</evidence>
<dbReference type="InterPro" id="IPR011576">
    <property type="entry name" value="Pyridox_Oxase_N"/>
</dbReference>
<protein>
    <recommendedName>
        <fullName evidence="2">Pyridoxamine 5'-phosphate oxidase N-terminal domain-containing protein</fullName>
    </recommendedName>
</protein>
<dbReference type="RefSeq" id="WP_197004955.1">
    <property type="nucleotide sequence ID" value="NZ_BONS01000017.1"/>
</dbReference>
<evidence type="ECO:0000259" key="2">
    <source>
        <dbReference type="Pfam" id="PF01243"/>
    </source>
</evidence>
<proteinExistence type="predicted"/>
<organism evidence="3 4">
    <name type="scientific">Longispora fulva</name>
    <dbReference type="NCBI Taxonomy" id="619741"/>
    <lineage>
        <taxon>Bacteria</taxon>
        <taxon>Bacillati</taxon>
        <taxon>Actinomycetota</taxon>
        <taxon>Actinomycetes</taxon>
        <taxon>Micromonosporales</taxon>
        <taxon>Micromonosporaceae</taxon>
        <taxon>Longispora</taxon>
    </lineage>
</organism>
<comment type="caution">
    <text evidence="3">The sequence shown here is derived from an EMBL/GenBank/DDBJ whole genome shotgun (WGS) entry which is preliminary data.</text>
</comment>
<dbReference type="AlphaFoldDB" id="A0A8J7GJX3"/>
<accession>A0A8J7GJX3</accession>
<keyword evidence="4" id="KW-1185">Reference proteome</keyword>
<dbReference type="EMBL" id="JADOUF010000001">
    <property type="protein sequence ID" value="MBG6138172.1"/>
    <property type="molecule type" value="Genomic_DNA"/>
</dbReference>
<dbReference type="InterPro" id="IPR012349">
    <property type="entry name" value="Split_barrel_FMN-bd"/>
</dbReference>
<dbReference type="PANTHER" id="PTHR39336:SF1">
    <property type="entry name" value="PYRIDOXAMINE PHOSPHATE OXIDASE FAMILY PROTEIN (AFU_ORTHOLOGUE AFUA_6G11440)"/>
    <property type="match status" value="1"/>
</dbReference>